<dbReference type="Gene3D" id="3.50.50.60">
    <property type="entry name" value="FAD/NAD(P)-binding domain"/>
    <property type="match status" value="1"/>
</dbReference>
<dbReference type="InterPro" id="IPR002938">
    <property type="entry name" value="FAD-bd"/>
</dbReference>
<dbReference type="Proteomes" id="UP000236729">
    <property type="component" value="Unassembled WGS sequence"/>
</dbReference>
<proteinExistence type="predicted"/>
<evidence type="ECO:0000256" key="1">
    <source>
        <dbReference type="ARBA" id="ARBA00023002"/>
    </source>
</evidence>
<keyword evidence="1" id="KW-0560">Oxidoreductase</keyword>
<gene>
    <name evidence="4" type="ORF">SAMN02982929_00836</name>
    <name evidence="5" type="ORF">SAMN05216506_1011234</name>
</gene>
<evidence type="ECO:0000313" key="6">
    <source>
        <dbReference type="Proteomes" id="UP000199690"/>
    </source>
</evidence>
<evidence type="ECO:0000313" key="4">
    <source>
        <dbReference type="EMBL" id="SEF84888.1"/>
    </source>
</evidence>
<evidence type="ECO:0000313" key="5">
    <source>
        <dbReference type="EMBL" id="SFC62543.1"/>
    </source>
</evidence>
<dbReference type="PANTHER" id="PTHR13789">
    <property type="entry name" value="MONOOXYGENASE"/>
    <property type="match status" value="1"/>
</dbReference>
<sequence length="415" mass="44337">MKVIIVGAGIGGLTTALHLHREGIDCAVHEQSQHTTELGVGINALPHAVKELAALGLLDPLDEIGIRTRELCYAHRLGPVILRKPCGLDAGFDFPQFCLHRGRLQAVLLRAVRARLGADAVRTGHRLTAFTQDAGGVQAHFADRRGGAPVTERGDVLVAADGIHSTVRSILFPAEGPPRWNGVMMWRGATDWPEFDGGRSMIVAGGTAAKLVVYPIAAGRSPGTRLTNWAICVQTGKPGAAPPKRQDWARPGDRAELARYIGRFRSPAVDHAGLVEATEEIFEFPMCDRDPLPAWTRGRVTLLGDAAHPMYPMGSNGAGQAILDATCLGGHLAQCSDPAEALLAYQHDRLATTSEIVLRNRRGGPENVIDEVERRAPNGFSHIDDVIDPATLEAVIAAYAQASGASQQQVNGPPQ</sequence>
<dbReference type="GO" id="GO:0004497">
    <property type="term" value="F:monooxygenase activity"/>
    <property type="evidence" value="ECO:0007669"/>
    <property type="project" value="UniProtKB-KW"/>
</dbReference>
<dbReference type="PANTHER" id="PTHR13789:SF268">
    <property type="entry name" value="5-METHYLPHENAZINE-1-CARBOXYLATE 1-MONOOXYGENASE"/>
    <property type="match status" value="1"/>
</dbReference>
<feature type="domain" description="FAD-binding" evidence="3">
    <location>
        <begin position="2"/>
        <end position="357"/>
    </location>
</feature>
<evidence type="ECO:0000256" key="2">
    <source>
        <dbReference type="ARBA" id="ARBA00023033"/>
    </source>
</evidence>
<dbReference type="RefSeq" id="WP_093347009.1">
    <property type="nucleotide sequence ID" value="NZ_FNVB01000002.1"/>
</dbReference>
<name>A0A1H5VDG7_9PSEU</name>
<dbReference type="Gene3D" id="3.30.9.30">
    <property type="match status" value="1"/>
</dbReference>
<dbReference type="NCBIfam" id="NF005720">
    <property type="entry name" value="PRK07538.1"/>
    <property type="match status" value="1"/>
</dbReference>
<organism evidence="4 7">
    <name type="scientific">Saccharopolyspora kobensis</name>
    <dbReference type="NCBI Taxonomy" id="146035"/>
    <lineage>
        <taxon>Bacteria</taxon>
        <taxon>Bacillati</taxon>
        <taxon>Actinomycetota</taxon>
        <taxon>Actinomycetes</taxon>
        <taxon>Pseudonocardiales</taxon>
        <taxon>Pseudonocardiaceae</taxon>
        <taxon>Saccharopolyspora</taxon>
    </lineage>
</organism>
<evidence type="ECO:0000259" key="3">
    <source>
        <dbReference type="Pfam" id="PF01494"/>
    </source>
</evidence>
<dbReference type="Pfam" id="PF01494">
    <property type="entry name" value="FAD_binding_3"/>
    <property type="match status" value="1"/>
</dbReference>
<dbReference type="PRINTS" id="PR00420">
    <property type="entry name" value="RNGMNOXGNASE"/>
</dbReference>
<dbReference type="InterPro" id="IPR050493">
    <property type="entry name" value="FAD-dep_Monooxygenase_BioMet"/>
</dbReference>
<dbReference type="SMR" id="A0A1H5VDG7"/>
<keyword evidence="2" id="KW-0503">Monooxygenase</keyword>
<dbReference type="EMBL" id="FNVB01000002">
    <property type="protein sequence ID" value="SEF84888.1"/>
    <property type="molecule type" value="Genomic_DNA"/>
</dbReference>
<accession>A0A1I1KWM3</accession>
<protein>
    <submittedName>
        <fullName evidence="4">2-polyprenyl-6-methoxyphenol hydroxylase</fullName>
    </submittedName>
</protein>
<dbReference type="SUPFAM" id="SSF54373">
    <property type="entry name" value="FAD-linked reductases, C-terminal domain"/>
    <property type="match status" value="1"/>
</dbReference>
<dbReference type="GO" id="GO:0071949">
    <property type="term" value="F:FAD binding"/>
    <property type="evidence" value="ECO:0007669"/>
    <property type="project" value="InterPro"/>
</dbReference>
<dbReference type="InterPro" id="IPR036188">
    <property type="entry name" value="FAD/NAD-bd_sf"/>
</dbReference>
<evidence type="ECO:0000313" key="7">
    <source>
        <dbReference type="Proteomes" id="UP000236729"/>
    </source>
</evidence>
<accession>A0A1H5VDG7</accession>
<dbReference type="EMBL" id="FOME01000001">
    <property type="protein sequence ID" value="SFC62543.1"/>
    <property type="molecule type" value="Genomic_DNA"/>
</dbReference>
<dbReference type="SUPFAM" id="SSF51905">
    <property type="entry name" value="FAD/NAD(P)-binding domain"/>
    <property type="match status" value="1"/>
</dbReference>
<reference evidence="4" key="2">
    <citation type="submission" date="2016-10" db="EMBL/GenBank/DDBJ databases">
        <authorList>
            <person name="de Groot N.N."/>
        </authorList>
    </citation>
    <scope>NUCLEOTIDE SEQUENCE [LARGE SCALE GENOMIC DNA]</scope>
    <source>
        <strain evidence="4">ATCC 20501</strain>
    </source>
</reference>
<reference evidence="6 7" key="1">
    <citation type="submission" date="2016-10" db="EMBL/GenBank/DDBJ databases">
        <authorList>
            <person name="Varghese N."/>
            <person name="Submissions S."/>
        </authorList>
    </citation>
    <scope>NUCLEOTIDE SEQUENCE [LARGE SCALE GENOMIC DNA]</scope>
    <source>
        <strain evidence="7">ATCC 20501</strain>
        <strain evidence="5 6">CGMCC 4.3529</strain>
    </source>
</reference>
<dbReference type="Proteomes" id="UP000199690">
    <property type="component" value="Unassembled WGS sequence"/>
</dbReference>
<dbReference type="AlphaFoldDB" id="A0A1H5VDG7"/>
<keyword evidence="6" id="KW-1185">Reference proteome</keyword>